<protein>
    <submittedName>
        <fullName evidence="2">Uncharacterized protein</fullName>
    </submittedName>
</protein>
<feature type="compositionally biased region" description="Polar residues" evidence="1">
    <location>
        <begin position="49"/>
        <end position="64"/>
    </location>
</feature>
<sequence length="64" mass="7493">MIYVWLVTPWKLQLCHQGFCRCRDDVAQHNATFTSTILRKGRSEESSRGETTQTQTLVQKQELH</sequence>
<accession>A0A5B7FDJ6</accession>
<keyword evidence="3" id="KW-1185">Reference proteome</keyword>
<comment type="caution">
    <text evidence="2">The sequence shown here is derived from an EMBL/GenBank/DDBJ whole genome shotgun (WGS) entry which is preliminary data.</text>
</comment>
<dbReference type="Proteomes" id="UP000324222">
    <property type="component" value="Unassembled WGS sequence"/>
</dbReference>
<dbReference type="AlphaFoldDB" id="A0A5B7FDJ6"/>
<organism evidence="2 3">
    <name type="scientific">Portunus trituberculatus</name>
    <name type="common">Swimming crab</name>
    <name type="synonym">Neptunus trituberculatus</name>
    <dbReference type="NCBI Taxonomy" id="210409"/>
    <lineage>
        <taxon>Eukaryota</taxon>
        <taxon>Metazoa</taxon>
        <taxon>Ecdysozoa</taxon>
        <taxon>Arthropoda</taxon>
        <taxon>Crustacea</taxon>
        <taxon>Multicrustacea</taxon>
        <taxon>Malacostraca</taxon>
        <taxon>Eumalacostraca</taxon>
        <taxon>Eucarida</taxon>
        <taxon>Decapoda</taxon>
        <taxon>Pleocyemata</taxon>
        <taxon>Brachyura</taxon>
        <taxon>Eubrachyura</taxon>
        <taxon>Portunoidea</taxon>
        <taxon>Portunidae</taxon>
        <taxon>Portuninae</taxon>
        <taxon>Portunus</taxon>
    </lineage>
</organism>
<evidence type="ECO:0000313" key="2">
    <source>
        <dbReference type="EMBL" id="MPC43128.1"/>
    </source>
</evidence>
<feature type="region of interest" description="Disordered" evidence="1">
    <location>
        <begin position="38"/>
        <end position="64"/>
    </location>
</feature>
<evidence type="ECO:0000313" key="3">
    <source>
        <dbReference type="Proteomes" id="UP000324222"/>
    </source>
</evidence>
<reference evidence="2 3" key="1">
    <citation type="submission" date="2019-05" db="EMBL/GenBank/DDBJ databases">
        <title>Another draft genome of Portunus trituberculatus and its Hox gene families provides insights of decapod evolution.</title>
        <authorList>
            <person name="Jeong J.-H."/>
            <person name="Song I."/>
            <person name="Kim S."/>
            <person name="Choi T."/>
            <person name="Kim D."/>
            <person name="Ryu S."/>
            <person name="Kim W."/>
        </authorList>
    </citation>
    <scope>NUCLEOTIDE SEQUENCE [LARGE SCALE GENOMIC DNA]</scope>
    <source>
        <tissue evidence="2">Muscle</tissue>
    </source>
</reference>
<proteinExistence type="predicted"/>
<evidence type="ECO:0000256" key="1">
    <source>
        <dbReference type="SAM" id="MobiDB-lite"/>
    </source>
</evidence>
<gene>
    <name evidence="2" type="ORF">E2C01_036765</name>
</gene>
<dbReference type="EMBL" id="VSRR010005697">
    <property type="protein sequence ID" value="MPC43128.1"/>
    <property type="molecule type" value="Genomic_DNA"/>
</dbReference>
<name>A0A5B7FDJ6_PORTR</name>